<keyword evidence="3 6" id="KW-0863">Zinc-finger</keyword>
<dbReference type="SMART" id="SM00343">
    <property type="entry name" value="ZnF_C2HC"/>
    <property type="match status" value="1"/>
</dbReference>
<dbReference type="Proteomes" id="UP000796880">
    <property type="component" value="Unassembled WGS sequence"/>
</dbReference>
<dbReference type="Pfam" id="PF00098">
    <property type="entry name" value="zf-CCHC"/>
    <property type="match status" value="1"/>
</dbReference>
<dbReference type="CDD" id="cd16620">
    <property type="entry name" value="vRING-HC-C4C4_RBBP6"/>
    <property type="match status" value="1"/>
</dbReference>
<evidence type="ECO:0000256" key="4">
    <source>
        <dbReference type="ARBA" id="ARBA00022833"/>
    </source>
</evidence>
<dbReference type="Gene3D" id="4.10.60.10">
    <property type="entry name" value="Zinc finger, CCHC-type"/>
    <property type="match status" value="1"/>
</dbReference>
<dbReference type="InterPro" id="IPR014891">
    <property type="entry name" value="DWNN_domain"/>
</dbReference>
<dbReference type="InterPro" id="IPR033489">
    <property type="entry name" value="RBBP6"/>
</dbReference>
<dbReference type="PROSITE" id="PS00518">
    <property type="entry name" value="ZF_RING_1"/>
    <property type="match status" value="1"/>
</dbReference>
<dbReference type="PANTHER" id="PTHR15439">
    <property type="entry name" value="RETINOBLASTOMA-BINDING PROTEIN 6"/>
    <property type="match status" value="1"/>
</dbReference>
<dbReference type="SUPFAM" id="SSF57756">
    <property type="entry name" value="Retrovirus zinc finger-like domains"/>
    <property type="match status" value="1"/>
</dbReference>
<dbReference type="Gene3D" id="3.10.20.90">
    <property type="entry name" value="Phosphatidylinositol 3-kinase Catalytic Subunit, Chain A, domain 1"/>
    <property type="match status" value="1"/>
</dbReference>
<dbReference type="GO" id="GO:0006511">
    <property type="term" value="P:ubiquitin-dependent protein catabolic process"/>
    <property type="evidence" value="ECO:0007669"/>
    <property type="project" value="TreeGrafter"/>
</dbReference>
<evidence type="ECO:0000259" key="8">
    <source>
        <dbReference type="PROSITE" id="PS50089"/>
    </source>
</evidence>
<dbReference type="InterPro" id="IPR013083">
    <property type="entry name" value="Znf_RING/FYVE/PHD"/>
</dbReference>
<dbReference type="InterPro" id="IPR001878">
    <property type="entry name" value="Znf_CCHC"/>
</dbReference>
<dbReference type="PROSITE" id="PS50089">
    <property type="entry name" value="ZF_RING_2"/>
    <property type="match status" value="1"/>
</dbReference>
<dbReference type="InterPro" id="IPR001841">
    <property type="entry name" value="Znf_RING"/>
</dbReference>
<feature type="domain" description="DWNN" evidence="10">
    <location>
        <begin position="3"/>
        <end position="77"/>
    </location>
</feature>
<gene>
    <name evidence="11" type="ORF">FNV43_RR11281</name>
</gene>
<feature type="domain" description="CCHC-type" evidence="9">
    <location>
        <begin position="437"/>
        <end position="451"/>
    </location>
</feature>
<evidence type="ECO:0000256" key="3">
    <source>
        <dbReference type="ARBA" id="ARBA00022771"/>
    </source>
</evidence>
<dbReference type="GO" id="GO:0061630">
    <property type="term" value="F:ubiquitin protein ligase activity"/>
    <property type="evidence" value="ECO:0007669"/>
    <property type="project" value="InterPro"/>
</dbReference>
<feature type="region of interest" description="Disordered" evidence="7">
    <location>
        <begin position="179"/>
        <end position="204"/>
    </location>
</feature>
<evidence type="ECO:0000256" key="2">
    <source>
        <dbReference type="ARBA" id="ARBA00022723"/>
    </source>
</evidence>
<dbReference type="InterPro" id="IPR017907">
    <property type="entry name" value="Znf_RING_CS"/>
</dbReference>
<keyword evidence="12" id="KW-1185">Reference proteome</keyword>
<sequence length="808" mass="91742">MAIRFRFRSSLNFDSVDIEGRPSISVRDLKSKIIRQKNLNICQDFDLVFSDALTGQEYVDGNFQIPNGSSVIIKRVPAESVHENIDRPRISAYANIENKDTMKTNLSVAPNIEILDFDDFGVDLYPAPGTTFSGSDLDDDKKTWVFDYNPNIGTARYCERPVGGYQKIEASELSEAIPRGPDNEAKCNSSHKKLKTEDQEDRALEKVETTNPPAMQTDDLPSELKCSLCNSFFKAAVMIPCCQHSFCEKCIYEELLEKATCPKCFSTKCRVEDLLPNVSLRQAIEHFLESQIITTGLGIDYQRYAPDGESGIQEKDVSCGVSILQREPEFPHSPSGTGKGSNYIMTDSLPRKTNPSSHSGANNLWKLPALSSKIKQTDKSRHEYSVALDDFQGESQPVQEEAESTMNKKREPWVNNTAGGEKSFVETGRMKKGPRTCYMCGSPEHFIRDCPAALSPHPMLQTGNTIFPGAMPSYMPYWNGAPWPHVRPFGNLYGNPGIMPFNTNMVPAAPFVPTYVSSMYGPVRAFGRCMRLGAVAPPHAGGDQSLSNSEFLDVQDCKKRQKLSNEDVRRELCNDEDKKHHNFSENGRSHDHKSRISREKNLSYSDCSSSERSQRKYSRHNHKDDDIDTADEYHQKSYRSSIGGRDQRGNNQPERISSEIDDMPCSSSWHSEDRHKHRRKSSKKDNRRREQYGSDSSQDHRRREQYGSDYSRDRYQTNNKNDHKRRIIEYDVKRHNENITATPDSGLDQSASNDHKRRKKEAGPSSKHSQHYSKSNKDELSHERWQMIGGSDEDGAKECPYYKLKRGH</sequence>
<feature type="compositionally biased region" description="Polar residues" evidence="7">
    <location>
        <begin position="738"/>
        <end position="752"/>
    </location>
</feature>
<dbReference type="AlphaFoldDB" id="A0A8K0H592"/>
<comment type="caution">
    <text evidence="11">The sequence shown here is derived from an EMBL/GenBank/DDBJ whole genome shotgun (WGS) entry which is preliminary data.</text>
</comment>
<dbReference type="Gene3D" id="3.30.40.10">
    <property type="entry name" value="Zinc/RING finger domain, C3HC4 (zinc finger)"/>
    <property type="match status" value="1"/>
</dbReference>
<dbReference type="OrthoDB" id="106784at2759"/>
<feature type="compositionally biased region" description="Basic and acidic residues" evidence="7">
    <location>
        <begin position="578"/>
        <end position="601"/>
    </location>
</feature>
<dbReference type="GO" id="GO:0008270">
    <property type="term" value="F:zinc ion binding"/>
    <property type="evidence" value="ECO:0007669"/>
    <property type="project" value="UniProtKB-KW"/>
</dbReference>
<dbReference type="Pfam" id="PF08783">
    <property type="entry name" value="DWNN"/>
    <property type="match status" value="1"/>
</dbReference>
<feature type="compositionally biased region" description="Polar residues" evidence="7">
    <location>
        <begin position="351"/>
        <end position="362"/>
    </location>
</feature>
<dbReference type="EMBL" id="VOIH02000005">
    <property type="protein sequence ID" value="KAF3446102.1"/>
    <property type="molecule type" value="Genomic_DNA"/>
</dbReference>
<keyword evidence="5" id="KW-0539">Nucleus</keyword>
<dbReference type="GO" id="GO:0003676">
    <property type="term" value="F:nucleic acid binding"/>
    <property type="evidence" value="ECO:0007669"/>
    <property type="project" value="InterPro"/>
</dbReference>
<dbReference type="GO" id="GO:0006397">
    <property type="term" value="P:mRNA processing"/>
    <property type="evidence" value="ECO:0007669"/>
    <property type="project" value="InterPro"/>
</dbReference>
<reference evidence="11" key="1">
    <citation type="submission" date="2020-03" db="EMBL/GenBank/DDBJ databases">
        <title>A high-quality chromosome-level genome assembly of a woody plant with both climbing and erect habits, Rhamnella rubrinervis.</title>
        <authorList>
            <person name="Lu Z."/>
            <person name="Yang Y."/>
            <person name="Zhu X."/>
            <person name="Sun Y."/>
        </authorList>
    </citation>
    <scope>NUCLEOTIDE SEQUENCE</scope>
    <source>
        <strain evidence="11">BYM</strain>
        <tissue evidence="11">Leaf</tissue>
    </source>
</reference>
<feature type="compositionally biased region" description="Basic and acidic residues" evidence="7">
    <location>
        <begin position="775"/>
        <end position="785"/>
    </location>
</feature>
<comment type="subcellular location">
    <subcellularLocation>
        <location evidence="1">Nucleus</location>
    </subcellularLocation>
</comment>
<evidence type="ECO:0000313" key="11">
    <source>
        <dbReference type="EMBL" id="KAF3446102.1"/>
    </source>
</evidence>
<dbReference type="PANTHER" id="PTHR15439:SF11">
    <property type="entry name" value="E3 UBIQUITIN LIGASE PQT3-LIKE ISOFORM X1"/>
    <property type="match status" value="1"/>
</dbReference>
<feature type="compositionally biased region" description="Polar residues" evidence="7">
    <location>
        <begin position="602"/>
        <end position="611"/>
    </location>
</feature>
<feature type="region of interest" description="Disordered" evidence="7">
    <location>
        <begin position="578"/>
        <end position="808"/>
    </location>
</feature>
<dbReference type="SMART" id="SM00184">
    <property type="entry name" value="RING"/>
    <property type="match status" value="1"/>
</dbReference>
<name>A0A8K0H592_9ROSA</name>
<feature type="domain" description="RING-type" evidence="8">
    <location>
        <begin position="226"/>
        <end position="264"/>
    </location>
</feature>
<evidence type="ECO:0000256" key="6">
    <source>
        <dbReference type="PROSITE-ProRule" id="PRU00047"/>
    </source>
</evidence>
<evidence type="ECO:0000256" key="1">
    <source>
        <dbReference type="ARBA" id="ARBA00004123"/>
    </source>
</evidence>
<dbReference type="SMART" id="SM01180">
    <property type="entry name" value="DWNN"/>
    <property type="match status" value="1"/>
</dbReference>
<protein>
    <submittedName>
        <fullName evidence="11">Uncharacterized protein</fullName>
    </submittedName>
</protein>
<keyword evidence="4" id="KW-0862">Zinc</keyword>
<feature type="compositionally biased region" description="Basic and acidic residues" evidence="7">
    <location>
        <begin position="727"/>
        <end position="737"/>
    </location>
</feature>
<dbReference type="SUPFAM" id="SSF57850">
    <property type="entry name" value="RING/U-box"/>
    <property type="match status" value="1"/>
</dbReference>
<dbReference type="PROSITE" id="PS51282">
    <property type="entry name" value="DWNN"/>
    <property type="match status" value="1"/>
</dbReference>
<organism evidence="11 12">
    <name type="scientific">Rhamnella rubrinervis</name>
    <dbReference type="NCBI Taxonomy" id="2594499"/>
    <lineage>
        <taxon>Eukaryota</taxon>
        <taxon>Viridiplantae</taxon>
        <taxon>Streptophyta</taxon>
        <taxon>Embryophyta</taxon>
        <taxon>Tracheophyta</taxon>
        <taxon>Spermatophyta</taxon>
        <taxon>Magnoliopsida</taxon>
        <taxon>eudicotyledons</taxon>
        <taxon>Gunneridae</taxon>
        <taxon>Pentapetalae</taxon>
        <taxon>rosids</taxon>
        <taxon>fabids</taxon>
        <taxon>Rosales</taxon>
        <taxon>Rhamnaceae</taxon>
        <taxon>rhamnoid group</taxon>
        <taxon>Rhamneae</taxon>
        <taxon>Rhamnella</taxon>
    </lineage>
</organism>
<feature type="compositionally biased region" description="Basic and acidic residues" evidence="7">
    <location>
        <begin position="195"/>
        <end position="204"/>
    </location>
</feature>
<evidence type="ECO:0000259" key="10">
    <source>
        <dbReference type="PROSITE" id="PS51282"/>
    </source>
</evidence>
<accession>A0A8K0H592</accession>
<evidence type="ECO:0000259" key="9">
    <source>
        <dbReference type="PROSITE" id="PS50158"/>
    </source>
</evidence>
<feature type="region of interest" description="Disordered" evidence="7">
    <location>
        <begin position="327"/>
        <end position="363"/>
    </location>
</feature>
<evidence type="ECO:0000256" key="7">
    <source>
        <dbReference type="SAM" id="MobiDB-lite"/>
    </source>
</evidence>
<feature type="region of interest" description="Disordered" evidence="7">
    <location>
        <begin position="392"/>
        <end position="420"/>
    </location>
</feature>
<evidence type="ECO:0000256" key="5">
    <source>
        <dbReference type="ARBA" id="ARBA00023242"/>
    </source>
</evidence>
<dbReference type="InterPro" id="IPR036875">
    <property type="entry name" value="Znf_CCHC_sf"/>
</dbReference>
<keyword evidence="2" id="KW-0479">Metal-binding</keyword>
<dbReference type="GO" id="GO:0016567">
    <property type="term" value="P:protein ubiquitination"/>
    <property type="evidence" value="ECO:0007669"/>
    <property type="project" value="InterPro"/>
</dbReference>
<feature type="compositionally biased region" description="Basic and acidic residues" evidence="7">
    <location>
        <begin position="683"/>
        <end position="715"/>
    </location>
</feature>
<proteinExistence type="predicted"/>
<dbReference type="GO" id="GO:0005634">
    <property type="term" value="C:nucleus"/>
    <property type="evidence" value="ECO:0007669"/>
    <property type="project" value="UniProtKB-SubCell"/>
</dbReference>
<dbReference type="PROSITE" id="PS50158">
    <property type="entry name" value="ZF_CCHC"/>
    <property type="match status" value="1"/>
</dbReference>
<dbReference type="Pfam" id="PF13923">
    <property type="entry name" value="zf-C3HC4_2"/>
    <property type="match status" value="1"/>
</dbReference>
<evidence type="ECO:0000313" key="12">
    <source>
        <dbReference type="Proteomes" id="UP000796880"/>
    </source>
</evidence>